<evidence type="ECO:0000313" key="7">
    <source>
        <dbReference type="Proteomes" id="UP000307380"/>
    </source>
</evidence>
<dbReference type="InterPro" id="IPR050109">
    <property type="entry name" value="HTH-type_TetR-like_transc_reg"/>
</dbReference>
<dbReference type="RefSeq" id="WP_136424432.1">
    <property type="nucleotide sequence ID" value="NZ_OZ241748.1"/>
</dbReference>
<evidence type="ECO:0000313" key="6">
    <source>
        <dbReference type="EMBL" id="THG34159.1"/>
    </source>
</evidence>
<dbReference type="EMBL" id="SSSN01000006">
    <property type="protein sequence ID" value="THG34159.1"/>
    <property type="molecule type" value="Genomic_DNA"/>
</dbReference>
<dbReference type="Proteomes" id="UP000307380">
    <property type="component" value="Unassembled WGS sequence"/>
</dbReference>
<dbReference type="SUPFAM" id="SSF46689">
    <property type="entry name" value="Homeodomain-like"/>
    <property type="match status" value="1"/>
</dbReference>
<evidence type="ECO:0000256" key="2">
    <source>
        <dbReference type="ARBA" id="ARBA00023125"/>
    </source>
</evidence>
<feature type="DNA-binding region" description="H-T-H motif" evidence="4">
    <location>
        <begin position="33"/>
        <end position="52"/>
    </location>
</feature>
<sequence length="213" mass="22100">MTSTSLRRRDAEENAVALLDAAAELLVVDPDASLETIASRAGLSRRAVYGHYANRDELIAATIERGAARLTSLAAPAPSDAPPVALATLGARLWGAVEQVRMVASFALRGPHAHRVAAALQPVRDRLAAILSAGVSDGSLRSDIPIATLAHLVERAAIDVLEEAAETGLSREDGHRLVMLMTLGAAGLSATDAGTLIAATASLRHPAPTEVRS</sequence>
<gene>
    <name evidence="6" type="ORF">E6C70_10105</name>
</gene>
<dbReference type="InterPro" id="IPR036271">
    <property type="entry name" value="Tet_transcr_reg_TetR-rel_C_sf"/>
</dbReference>
<dbReference type="SUPFAM" id="SSF48498">
    <property type="entry name" value="Tetracyclin repressor-like, C-terminal domain"/>
    <property type="match status" value="1"/>
</dbReference>
<reference evidence="6 7" key="1">
    <citation type="submission" date="2019-04" db="EMBL/GenBank/DDBJ databases">
        <authorList>
            <person name="Jiang L."/>
        </authorList>
    </citation>
    <scope>NUCLEOTIDE SEQUENCE [LARGE SCALE GENOMIC DNA]</scope>
    <source>
        <strain evidence="6 7">YIM 131861</strain>
    </source>
</reference>
<keyword evidence="7" id="KW-1185">Reference proteome</keyword>
<organism evidence="6 7">
    <name type="scientific">Orlajensenia flava</name>
    <dbReference type="NCBI Taxonomy" id="2565934"/>
    <lineage>
        <taxon>Bacteria</taxon>
        <taxon>Bacillati</taxon>
        <taxon>Actinomycetota</taxon>
        <taxon>Actinomycetes</taxon>
        <taxon>Micrococcales</taxon>
        <taxon>Microbacteriaceae</taxon>
        <taxon>Orlajensenia</taxon>
    </lineage>
</organism>
<dbReference type="PANTHER" id="PTHR30055:SF234">
    <property type="entry name" value="HTH-TYPE TRANSCRIPTIONAL REGULATOR BETI"/>
    <property type="match status" value="1"/>
</dbReference>
<feature type="domain" description="HTH tetR-type" evidence="5">
    <location>
        <begin position="12"/>
        <end position="70"/>
    </location>
</feature>
<protein>
    <submittedName>
        <fullName evidence="6">TetR/AcrR family transcriptional regulator</fullName>
    </submittedName>
</protein>
<dbReference type="Pfam" id="PF00440">
    <property type="entry name" value="TetR_N"/>
    <property type="match status" value="1"/>
</dbReference>
<dbReference type="InterPro" id="IPR009057">
    <property type="entry name" value="Homeodomain-like_sf"/>
</dbReference>
<dbReference type="PROSITE" id="PS50977">
    <property type="entry name" value="HTH_TETR_2"/>
    <property type="match status" value="1"/>
</dbReference>
<dbReference type="GO" id="GO:0000976">
    <property type="term" value="F:transcription cis-regulatory region binding"/>
    <property type="evidence" value="ECO:0007669"/>
    <property type="project" value="TreeGrafter"/>
</dbReference>
<dbReference type="OrthoDB" id="3869819at2"/>
<keyword evidence="1" id="KW-0805">Transcription regulation</keyword>
<dbReference type="Gene3D" id="1.10.357.10">
    <property type="entry name" value="Tetracycline Repressor, domain 2"/>
    <property type="match status" value="1"/>
</dbReference>
<accession>A0A4S4FTQ3</accession>
<proteinExistence type="predicted"/>
<evidence type="ECO:0000256" key="1">
    <source>
        <dbReference type="ARBA" id="ARBA00023015"/>
    </source>
</evidence>
<comment type="caution">
    <text evidence="6">The sequence shown here is derived from an EMBL/GenBank/DDBJ whole genome shotgun (WGS) entry which is preliminary data.</text>
</comment>
<evidence type="ECO:0000259" key="5">
    <source>
        <dbReference type="PROSITE" id="PS50977"/>
    </source>
</evidence>
<dbReference type="AlphaFoldDB" id="A0A4S4FTQ3"/>
<name>A0A4S4FTQ3_9MICO</name>
<dbReference type="InterPro" id="IPR001647">
    <property type="entry name" value="HTH_TetR"/>
</dbReference>
<evidence type="ECO:0000256" key="3">
    <source>
        <dbReference type="ARBA" id="ARBA00023163"/>
    </source>
</evidence>
<keyword evidence="2 4" id="KW-0238">DNA-binding</keyword>
<dbReference type="GO" id="GO:0003700">
    <property type="term" value="F:DNA-binding transcription factor activity"/>
    <property type="evidence" value="ECO:0007669"/>
    <property type="project" value="TreeGrafter"/>
</dbReference>
<keyword evidence="3" id="KW-0804">Transcription</keyword>
<evidence type="ECO:0000256" key="4">
    <source>
        <dbReference type="PROSITE-ProRule" id="PRU00335"/>
    </source>
</evidence>
<dbReference type="PANTHER" id="PTHR30055">
    <property type="entry name" value="HTH-TYPE TRANSCRIPTIONAL REGULATOR RUTR"/>
    <property type="match status" value="1"/>
</dbReference>